<proteinExistence type="predicted"/>
<dbReference type="Gene3D" id="2.50.20.10">
    <property type="entry name" value="Lipoprotein localisation LolA/LolB/LppX"/>
    <property type="match status" value="1"/>
</dbReference>
<accession>A0A212R450</accession>
<keyword evidence="1" id="KW-0732">Signal</keyword>
<dbReference type="InterPro" id="IPR029046">
    <property type="entry name" value="LolA/LolB/LppX"/>
</dbReference>
<dbReference type="EMBL" id="FYEH01000005">
    <property type="protein sequence ID" value="SNB66784.1"/>
    <property type="molecule type" value="Genomic_DNA"/>
</dbReference>
<sequence>MALLAATSSKDASFKEEKHLSALDQPVVSQGWLRFRAPARLEKHTTSPITEDLVVDGNRLLLDKPAENVHYDLDLRQVPELASLVEAVRGVLAGDIQSLRAHYSVGLEGQAPGWKLTLVPTEARVKELLKVVRIEGREGTVQDVTTIQPNGDLSSMQIQPLAVGN</sequence>
<protein>
    <submittedName>
        <fullName evidence="2">Outer membrane lipoprotein carrier protein LolA</fullName>
    </submittedName>
</protein>
<dbReference type="InterPro" id="IPR004564">
    <property type="entry name" value="OM_lipoprot_carrier_LolA-like"/>
</dbReference>
<keyword evidence="3" id="KW-1185">Reference proteome</keyword>
<organism evidence="2 3">
    <name type="scientific">Arboricoccus pini</name>
    <dbReference type="NCBI Taxonomy" id="1963835"/>
    <lineage>
        <taxon>Bacteria</taxon>
        <taxon>Pseudomonadati</taxon>
        <taxon>Pseudomonadota</taxon>
        <taxon>Alphaproteobacteria</taxon>
        <taxon>Geminicoccales</taxon>
        <taxon>Geminicoccaceae</taxon>
        <taxon>Arboricoccus</taxon>
    </lineage>
</organism>
<dbReference type="SUPFAM" id="SSF89392">
    <property type="entry name" value="Prokaryotic lipoproteins and lipoprotein localization factors"/>
    <property type="match status" value="1"/>
</dbReference>
<dbReference type="Proteomes" id="UP000197065">
    <property type="component" value="Unassembled WGS sequence"/>
</dbReference>
<dbReference type="Pfam" id="PF19574">
    <property type="entry name" value="LolA_3"/>
    <property type="match status" value="1"/>
</dbReference>
<dbReference type="CDD" id="cd16325">
    <property type="entry name" value="LolA"/>
    <property type="match status" value="1"/>
</dbReference>
<evidence type="ECO:0000256" key="1">
    <source>
        <dbReference type="ARBA" id="ARBA00022729"/>
    </source>
</evidence>
<dbReference type="RefSeq" id="WP_088561192.1">
    <property type="nucleotide sequence ID" value="NZ_FYEH01000005.1"/>
</dbReference>
<gene>
    <name evidence="2" type="ORF">SAMN07250955_105188</name>
</gene>
<name>A0A212R450_9PROT</name>
<keyword evidence="2" id="KW-0449">Lipoprotein</keyword>
<evidence type="ECO:0000313" key="2">
    <source>
        <dbReference type="EMBL" id="SNB66784.1"/>
    </source>
</evidence>
<dbReference type="AlphaFoldDB" id="A0A212R450"/>
<evidence type="ECO:0000313" key="3">
    <source>
        <dbReference type="Proteomes" id="UP000197065"/>
    </source>
</evidence>
<reference evidence="2 3" key="1">
    <citation type="submission" date="2017-06" db="EMBL/GenBank/DDBJ databases">
        <authorList>
            <person name="Kim H.J."/>
            <person name="Triplett B.A."/>
        </authorList>
    </citation>
    <scope>NUCLEOTIDE SEQUENCE [LARGE SCALE GENOMIC DNA]</scope>
    <source>
        <strain evidence="2 3">B29T1</strain>
    </source>
</reference>